<evidence type="ECO:0000313" key="1">
    <source>
        <dbReference type="EMBL" id="MBX70048.1"/>
    </source>
</evidence>
<dbReference type="AlphaFoldDB" id="A0A2P2QSZ3"/>
<name>A0A2P2QSZ3_RHIMU</name>
<proteinExistence type="predicted"/>
<reference evidence="1" key="1">
    <citation type="submission" date="2018-02" db="EMBL/GenBank/DDBJ databases">
        <title>Rhizophora mucronata_Transcriptome.</title>
        <authorList>
            <person name="Meera S.P."/>
            <person name="Sreeshan A."/>
            <person name="Augustine A."/>
        </authorList>
    </citation>
    <scope>NUCLEOTIDE SEQUENCE</scope>
    <source>
        <tissue evidence="1">Leaf</tissue>
    </source>
</reference>
<protein>
    <submittedName>
        <fullName evidence="1">Uncharacterized protein</fullName>
    </submittedName>
</protein>
<organism evidence="1">
    <name type="scientific">Rhizophora mucronata</name>
    <name type="common">Asiatic mangrove</name>
    <dbReference type="NCBI Taxonomy" id="61149"/>
    <lineage>
        <taxon>Eukaryota</taxon>
        <taxon>Viridiplantae</taxon>
        <taxon>Streptophyta</taxon>
        <taxon>Embryophyta</taxon>
        <taxon>Tracheophyta</taxon>
        <taxon>Spermatophyta</taxon>
        <taxon>Magnoliopsida</taxon>
        <taxon>eudicotyledons</taxon>
        <taxon>Gunneridae</taxon>
        <taxon>Pentapetalae</taxon>
        <taxon>rosids</taxon>
        <taxon>fabids</taxon>
        <taxon>Malpighiales</taxon>
        <taxon>Rhizophoraceae</taxon>
        <taxon>Rhizophora</taxon>
    </lineage>
</organism>
<accession>A0A2P2QSZ3</accession>
<dbReference type="EMBL" id="GGEC01089564">
    <property type="protein sequence ID" value="MBX70048.1"/>
    <property type="molecule type" value="Transcribed_RNA"/>
</dbReference>
<sequence length="51" mass="5924">MSLQCIAPFGRSIIIMVPQFTNTNNIFSLRLVKYPPRVRLAQYLKKSGWLL</sequence>